<sequence length="175" mass="19640">MLNIPFPLHPVFVHFTVALSFTSFGAYVLAYLLPHGKLKNDLSVSAVWMLSFCFLASLLTIAFGFLEFNTVKHDMLVHMPMLDHRNWALATALALLGCTIFALRGYFKNKIHSAPLTVGFFVLVGMVGTTAYKGGELVYHYGLAVKSNTELRELKQNEQKQQQENIFQPNAEISK</sequence>
<dbReference type="InterPro" id="IPR019251">
    <property type="entry name" value="DUF2231_TM"/>
</dbReference>
<protein>
    <submittedName>
        <fullName evidence="4">DUF2231 domain-containing protein</fullName>
    </submittedName>
</protein>
<dbReference type="PATRIC" id="fig|1590043.3.peg.2880"/>
<feature type="transmembrane region" description="Helical" evidence="1">
    <location>
        <begin position="45"/>
        <end position="66"/>
    </location>
</feature>
<feature type="transmembrane region" description="Helical" evidence="1">
    <location>
        <begin position="86"/>
        <end position="107"/>
    </location>
</feature>
<evidence type="ECO:0000313" key="3">
    <source>
        <dbReference type="EMBL" id="KRG19174.1"/>
    </source>
</evidence>
<keyword evidence="5" id="KW-1185">Reference proteome</keyword>
<reference evidence="4" key="3">
    <citation type="submission" date="2021-06" db="EMBL/GenBank/DDBJ databases">
        <title>Genomic Description and Analysis of Intracellular Bacteria, Candidatus Berkiella cookevillensis and Candidatus Berkiella aquae.</title>
        <authorList>
            <person name="Kidane D.T."/>
            <person name="Mehari Y.T."/>
            <person name="Rice F.C."/>
            <person name="Arivett B.A."/>
            <person name="Farone A.L."/>
            <person name="Berk S.G."/>
            <person name="Farone M.B."/>
        </authorList>
    </citation>
    <scope>NUCLEOTIDE SEQUENCE</scope>
    <source>
        <strain evidence="4">HT99</strain>
    </source>
</reference>
<keyword evidence="1" id="KW-0472">Membrane</keyword>
<keyword evidence="1" id="KW-0812">Transmembrane</keyword>
<feature type="transmembrane region" description="Helical" evidence="1">
    <location>
        <begin position="114"/>
        <end position="132"/>
    </location>
</feature>
<accession>A0A0Q9YF84</accession>
<proteinExistence type="predicted"/>
<dbReference type="RefSeq" id="WP_075067432.1">
    <property type="nucleotide sequence ID" value="NZ_LKAJ02000003.1"/>
</dbReference>
<gene>
    <name evidence="4" type="ORF">HT99x_015725</name>
    <name evidence="3" type="ORF">HT99x_02833</name>
</gene>
<dbReference type="OrthoDB" id="5574313at2"/>
<dbReference type="EMBL" id="LKAJ02000003">
    <property type="protein sequence ID" value="MCS5712889.1"/>
    <property type="molecule type" value="Genomic_DNA"/>
</dbReference>
<dbReference type="AlphaFoldDB" id="A0A0Q9YF84"/>
<dbReference type="Pfam" id="PF09990">
    <property type="entry name" value="DUF2231"/>
    <property type="match status" value="1"/>
</dbReference>
<organism evidence="3">
    <name type="scientific">Candidatus Berkiella aquae</name>
    <dbReference type="NCBI Taxonomy" id="295108"/>
    <lineage>
        <taxon>Bacteria</taxon>
        <taxon>Pseudomonadati</taxon>
        <taxon>Pseudomonadota</taxon>
        <taxon>Gammaproteobacteria</taxon>
        <taxon>Candidatus Berkiellales</taxon>
        <taxon>Candidatus Berkiellaceae</taxon>
        <taxon>Candidatus Berkiella</taxon>
    </lineage>
</organism>
<reference evidence="3" key="1">
    <citation type="submission" date="2015-09" db="EMBL/GenBank/DDBJ databases">
        <title>Draft Genome Sequences of Two Novel Amoeba-resistant Intranuclear Bacteria, Candidatus Berkiella cookevillensis and Candidatus Berkiella aquae.</title>
        <authorList>
            <person name="Mehari Y.T."/>
            <person name="Arivett B.A."/>
            <person name="Farone A.L."/>
            <person name="Gunderson J.H."/>
            <person name="Farone M.B."/>
        </authorList>
    </citation>
    <scope>NUCLEOTIDE SEQUENCE [LARGE SCALE GENOMIC DNA]</scope>
    <source>
        <strain evidence="3">HT99</strain>
    </source>
</reference>
<evidence type="ECO:0000313" key="4">
    <source>
        <dbReference type="EMBL" id="MCS5712889.1"/>
    </source>
</evidence>
<feature type="transmembrane region" description="Helical" evidence="1">
    <location>
        <begin position="12"/>
        <end position="33"/>
    </location>
</feature>
<evidence type="ECO:0000259" key="2">
    <source>
        <dbReference type="Pfam" id="PF09990"/>
    </source>
</evidence>
<reference evidence="4" key="2">
    <citation type="journal article" date="2016" name="Genome Announc.">
        <title>Draft Genome Sequences of Two Novel Amoeba-Resistant Intranuclear Bacteria, 'Candidatus Berkiella cookevillensis' and 'Candidatus Berkiella aquae'.</title>
        <authorList>
            <person name="Mehari Y.T."/>
            <person name="Arivett B.A."/>
            <person name="Farone A.L."/>
            <person name="Gunderson J.H."/>
            <person name="Farone M.B."/>
        </authorList>
    </citation>
    <scope>NUCLEOTIDE SEQUENCE</scope>
    <source>
        <strain evidence="4">HT99</strain>
    </source>
</reference>
<feature type="domain" description="DUF2231" evidence="2">
    <location>
        <begin position="6"/>
        <end position="146"/>
    </location>
</feature>
<name>A0A0Q9YF84_9GAMM</name>
<dbReference type="Proteomes" id="UP000051497">
    <property type="component" value="Unassembled WGS sequence"/>
</dbReference>
<dbReference type="STRING" id="295108.HT99x_02833"/>
<dbReference type="EMBL" id="LKAJ01000017">
    <property type="protein sequence ID" value="KRG19174.1"/>
    <property type="molecule type" value="Genomic_DNA"/>
</dbReference>
<evidence type="ECO:0000256" key="1">
    <source>
        <dbReference type="SAM" id="Phobius"/>
    </source>
</evidence>
<keyword evidence="1" id="KW-1133">Transmembrane helix</keyword>
<evidence type="ECO:0000313" key="5">
    <source>
        <dbReference type="Proteomes" id="UP000051497"/>
    </source>
</evidence>
<comment type="caution">
    <text evidence="3">The sequence shown here is derived from an EMBL/GenBank/DDBJ whole genome shotgun (WGS) entry which is preliminary data.</text>
</comment>